<dbReference type="Pfam" id="PF09992">
    <property type="entry name" value="NAGPA"/>
    <property type="match status" value="1"/>
</dbReference>
<keyword evidence="2" id="KW-0326">Glycosidase</keyword>
<dbReference type="GO" id="GO:0016798">
    <property type="term" value="F:hydrolase activity, acting on glycosyl bonds"/>
    <property type="evidence" value="ECO:0007669"/>
    <property type="project" value="UniProtKB-KW"/>
</dbReference>
<dbReference type="InterPro" id="IPR018711">
    <property type="entry name" value="NAGPA"/>
</dbReference>
<evidence type="ECO:0000313" key="2">
    <source>
        <dbReference type="EMBL" id="MBT9313459.1"/>
    </source>
</evidence>
<feature type="domain" description="Phosphodiester glycosidase" evidence="1">
    <location>
        <begin position="108"/>
        <end position="301"/>
    </location>
</feature>
<keyword evidence="3" id="KW-1185">Reference proteome</keyword>
<comment type="caution">
    <text evidence="2">The sequence shown here is derived from an EMBL/GenBank/DDBJ whole genome shotgun (WGS) entry which is preliminary data.</text>
</comment>
<protein>
    <submittedName>
        <fullName evidence="2">Phosphodiester glycosidase family protein</fullName>
    </submittedName>
</protein>
<evidence type="ECO:0000259" key="1">
    <source>
        <dbReference type="Pfam" id="PF09992"/>
    </source>
</evidence>
<keyword evidence="2" id="KW-0378">Hydrolase</keyword>
<accession>A0ABS5Y6H3</accession>
<dbReference type="PANTHER" id="PTHR40446:SF2">
    <property type="entry name" value="N-ACETYLGLUCOSAMINE-1-PHOSPHODIESTER ALPHA-N-ACETYLGLUCOSAMINIDASE"/>
    <property type="match status" value="1"/>
</dbReference>
<evidence type="ECO:0000313" key="3">
    <source>
        <dbReference type="Proteomes" id="UP001196661"/>
    </source>
</evidence>
<name>A0ABS5Y6H3_9CYAN</name>
<gene>
    <name evidence="2" type="ORF">IXB28_14695</name>
</gene>
<organism evidence="2 3">
    <name type="scientific">Leptothoe kymatousa TAU-MAC 1615</name>
    <dbReference type="NCBI Taxonomy" id="2364775"/>
    <lineage>
        <taxon>Bacteria</taxon>
        <taxon>Bacillati</taxon>
        <taxon>Cyanobacteriota</taxon>
        <taxon>Cyanophyceae</taxon>
        <taxon>Nodosilineales</taxon>
        <taxon>Cymatolegaceae</taxon>
        <taxon>Leptothoe</taxon>
        <taxon>Leptothoe kymatousa</taxon>
    </lineage>
</organism>
<dbReference type="PANTHER" id="PTHR40446">
    <property type="entry name" value="N-ACETYLGLUCOSAMINE-1-PHOSPHODIESTER ALPHA-N-ACETYLGLUCOSAMINIDASE"/>
    <property type="match status" value="1"/>
</dbReference>
<sequence length="309" mass="33504">MPPWKKVTNSLIWLGLLLPFALYGIQISQRPSRSAIAPKPLFQGITYSRQIKQQPRPQTVHIVEIDLTAPGLKPLATPSQSGAVAYEGKTVPTETLAQRTSDFVETQGVQLAINGNFFYPFREVTPWNFYPHLGDGVNTIGIAMSDGKLVSPPQENWVSLCLMDGQAEIRADGDCRHSLQALAGKMVVLENGEPTEAATQQIAKDGAKPYPFNIVGLDTTGTQLWLVLVDGKQPLYSEGMTMEEVLDLLQELGVETALQLDGGGSTTVAMDTPSGAKVLNVPAHTKIPGRQRPVANNLGFFAEPLENSE</sequence>
<dbReference type="RefSeq" id="WP_215619350.1">
    <property type="nucleotide sequence ID" value="NZ_JADOER010000013.1"/>
</dbReference>
<dbReference type="EMBL" id="JADOER010000013">
    <property type="protein sequence ID" value="MBT9313459.1"/>
    <property type="molecule type" value="Genomic_DNA"/>
</dbReference>
<dbReference type="Proteomes" id="UP001196661">
    <property type="component" value="Unassembled WGS sequence"/>
</dbReference>
<proteinExistence type="predicted"/>
<reference evidence="2 3" key="1">
    <citation type="journal article" date="2021" name="Mar. Drugs">
        <title>Genome Reduction and Secondary Metabolism of the Marine Sponge-Associated Cyanobacterium Leptothoe.</title>
        <authorList>
            <person name="Konstantinou D."/>
            <person name="Popin R.V."/>
            <person name="Fewer D.P."/>
            <person name="Sivonen K."/>
            <person name="Gkelis S."/>
        </authorList>
    </citation>
    <scope>NUCLEOTIDE SEQUENCE [LARGE SCALE GENOMIC DNA]</scope>
    <source>
        <strain evidence="2 3">TAU-MAC 1615</strain>
    </source>
</reference>